<dbReference type="Gene3D" id="3.40.30.10">
    <property type="entry name" value="Glutaredoxin"/>
    <property type="match status" value="1"/>
</dbReference>
<dbReference type="InterPro" id="IPR036282">
    <property type="entry name" value="Glutathione-S-Trfase_C_sf"/>
</dbReference>
<dbReference type="InterPro" id="IPR040079">
    <property type="entry name" value="Glutathione_S-Trfase"/>
</dbReference>
<sequence>MVGRPAAGGLLIPRPEPGKEDASLAADGTSMRRLYHLTLCPRSRKIRLVLGEKRLEAELIEEKTWEKRTDFLRLNPAGDVPVLVEPDGRALCDSAAIFEYLEETGPEPRLLPSDPIDRAEARRLVGWFDGKFNAEVTENLVAERAIKRLSRSGYPDSGKIKAGARAVKQHVEYVGWLAERRRWLAGDALSIADFAAAAHLSCLDFIGDAPWEVSDPAKEWYARVKSRPAFRPLLSDHLPGFSPPDHYADLDF</sequence>
<dbReference type="EMBL" id="FNQM01000006">
    <property type="protein sequence ID" value="SEA55380.1"/>
    <property type="molecule type" value="Genomic_DNA"/>
</dbReference>
<dbReference type="SFLD" id="SFLDG00358">
    <property type="entry name" value="Main_(cytGST)"/>
    <property type="match status" value="1"/>
</dbReference>
<dbReference type="Pfam" id="PF00043">
    <property type="entry name" value="GST_C"/>
    <property type="match status" value="1"/>
</dbReference>
<dbReference type="PANTHER" id="PTHR43969">
    <property type="entry name" value="GLUTATHIONE S TRANSFERASE D10, ISOFORM A-RELATED"/>
    <property type="match status" value="1"/>
</dbReference>
<dbReference type="InterPro" id="IPR004045">
    <property type="entry name" value="Glutathione_S-Trfase_N"/>
</dbReference>
<feature type="domain" description="GST N-terminal" evidence="3">
    <location>
        <begin position="30"/>
        <end position="109"/>
    </location>
</feature>
<dbReference type="Proteomes" id="UP000198703">
    <property type="component" value="Unassembled WGS sequence"/>
</dbReference>
<dbReference type="Pfam" id="PF13409">
    <property type="entry name" value="GST_N_2"/>
    <property type="match status" value="1"/>
</dbReference>
<dbReference type="InterPro" id="IPR036249">
    <property type="entry name" value="Thioredoxin-like_sf"/>
</dbReference>
<dbReference type="SFLD" id="SFLDS00019">
    <property type="entry name" value="Glutathione_Transferase_(cytos"/>
    <property type="match status" value="1"/>
</dbReference>
<dbReference type="SUPFAM" id="SSF47616">
    <property type="entry name" value="GST C-terminal domain-like"/>
    <property type="match status" value="1"/>
</dbReference>
<dbReference type="PROSITE" id="PS50405">
    <property type="entry name" value="GST_CTER"/>
    <property type="match status" value="1"/>
</dbReference>
<evidence type="ECO:0000313" key="5">
    <source>
        <dbReference type="EMBL" id="SEA55380.1"/>
    </source>
</evidence>
<gene>
    <name evidence="5" type="ORF">SAMN05444370_106202</name>
</gene>
<dbReference type="PANTHER" id="PTHR43969:SF9">
    <property type="entry name" value="GLUTATHIONE S TRANSFERASE D10, ISOFORM A-RELATED"/>
    <property type="match status" value="1"/>
</dbReference>
<dbReference type="Gene3D" id="1.20.1050.10">
    <property type="match status" value="1"/>
</dbReference>
<dbReference type="InterPro" id="IPR010987">
    <property type="entry name" value="Glutathione-S-Trfase_C-like"/>
</dbReference>
<feature type="region of interest" description="Disordered" evidence="2">
    <location>
        <begin position="1"/>
        <end position="20"/>
    </location>
</feature>
<organism evidence="5 6">
    <name type="scientific">Rubrimonas cliftonensis</name>
    <dbReference type="NCBI Taxonomy" id="89524"/>
    <lineage>
        <taxon>Bacteria</taxon>
        <taxon>Pseudomonadati</taxon>
        <taxon>Pseudomonadota</taxon>
        <taxon>Alphaproteobacteria</taxon>
        <taxon>Rhodobacterales</taxon>
        <taxon>Paracoccaceae</taxon>
        <taxon>Rubrimonas</taxon>
    </lineage>
</organism>
<keyword evidence="5" id="KW-0808">Transferase</keyword>
<keyword evidence="6" id="KW-1185">Reference proteome</keyword>
<dbReference type="SUPFAM" id="SSF52833">
    <property type="entry name" value="Thioredoxin-like"/>
    <property type="match status" value="1"/>
</dbReference>
<name>A0A1H4C4V9_9RHOB</name>
<dbReference type="CDD" id="cd00570">
    <property type="entry name" value="GST_N_family"/>
    <property type="match status" value="1"/>
</dbReference>
<reference evidence="5 6" key="1">
    <citation type="submission" date="2016-10" db="EMBL/GenBank/DDBJ databases">
        <authorList>
            <person name="de Groot N.N."/>
        </authorList>
    </citation>
    <scope>NUCLEOTIDE SEQUENCE [LARGE SCALE GENOMIC DNA]</scope>
    <source>
        <strain evidence="5 6">DSM 15345</strain>
    </source>
</reference>
<evidence type="ECO:0000256" key="2">
    <source>
        <dbReference type="SAM" id="MobiDB-lite"/>
    </source>
</evidence>
<evidence type="ECO:0000259" key="4">
    <source>
        <dbReference type="PROSITE" id="PS50405"/>
    </source>
</evidence>
<proteinExistence type="predicted"/>
<evidence type="ECO:0000256" key="1">
    <source>
        <dbReference type="ARBA" id="ARBA00011738"/>
    </source>
</evidence>
<dbReference type="CDD" id="cd00299">
    <property type="entry name" value="GST_C_family"/>
    <property type="match status" value="1"/>
</dbReference>
<dbReference type="InterPro" id="IPR004046">
    <property type="entry name" value="GST_C"/>
</dbReference>
<feature type="domain" description="GST C-terminal" evidence="4">
    <location>
        <begin position="114"/>
        <end position="252"/>
    </location>
</feature>
<dbReference type="GO" id="GO:0006749">
    <property type="term" value="P:glutathione metabolic process"/>
    <property type="evidence" value="ECO:0007669"/>
    <property type="project" value="TreeGrafter"/>
</dbReference>
<dbReference type="STRING" id="89524.SAMN05444370_106202"/>
<dbReference type="AlphaFoldDB" id="A0A1H4C4V9"/>
<evidence type="ECO:0000313" key="6">
    <source>
        <dbReference type="Proteomes" id="UP000198703"/>
    </source>
</evidence>
<accession>A0A1H4C4V9</accession>
<dbReference type="GO" id="GO:0004364">
    <property type="term" value="F:glutathione transferase activity"/>
    <property type="evidence" value="ECO:0007669"/>
    <property type="project" value="TreeGrafter"/>
</dbReference>
<comment type="subunit">
    <text evidence="1">Homodimer.</text>
</comment>
<dbReference type="PROSITE" id="PS50404">
    <property type="entry name" value="GST_NTER"/>
    <property type="match status" value="1"/>
</dbReference>
<evidence type="ECO:0000259" key="3">
    <source>
        <dbReference type="PROSITE" id="PS50404"/>
    </source>
</evidence>
<protein>
    <submittedName>
        <fullName evidence="5">Glutathione S-transferase</fullName>
    </submittedName>
</protein>